<evidence type="ECO:0000313" key="4">
    <source>
        <dbReference type="Proteomes" id="UP001230426"/>
    </source>
</evidence>
<organism evidence="3 4">
    <name type="scientific">Streptosporangium brasiliense</name>
    <dbReference type="NCBI Taxonomy" id="47480"/>
    <lineage>
        <taxon>Bacteria</taxon>
        <taxon>Bacillati</taxon>
        <taxon>Actinomycetota</taxon>
        <taxon>Actinomycetes</taxon>
        <taxon>Streptosporangiales</taxon>
        <taxon>Streptosporangiaceae</taxon>
        <taxon>Streptosporangium</taxon>
    </lineage>
</organism>
<feature type="transmembrane region" description="Helical" evidence="1">
    <location>
        <begin position="40"/>
        <end position="58"/>
    </location>
</feature>
<name>A0ABT9R4W4_9ACTN</name>
<sequence length="146" mass="16495">MARALQQGSKQQLKVAYVVLPSVLSVSGLVCILVDAVGMGVGMLVGAVTFPFVMVWSLRRIAKRQLTHLCVPTVLRMTDDGYEYRTDQTTTTMRWSLFGRVVTGPEFWLFFVNRQCVAFLPRRAFNSEQQAEFDRFLASRQNPGLT</sequence>
<comment type="caution">
    <text evidence="3">The sequence shown here is derived from an EMBL/GenBank/DDBJ whole genome shotgun (WGS) entry which is preliminary data.</text>
</comment>
<keyword evidence="4" id="KW-1185">Reference proteome</keyword>
<reference evidence="3 4" key="1">
    <citation type="submission" date="2023-07" db="EMBL/GenBank/DDBJ databases">
        <title>Sequencing the genomes of 1000 actinobacteria strains.</title>
        <authorList>
            <person name="Klenk H.-P."/>
        </authorList>
    </citation>
    <scope>NUCLEOTIDE SEQUENCE [LARGE SCALE GENOMIC DNA]</scope>
    <source>
        <strain evidence="3 4">DSM 44109</strain>
    </source>
</reference>
<accession>A0ABT9R4W4</accession>
<gene>
    <name evidence="3" type="ORF">J2S55_003534</name>
</gene>
<dbReference type="InterPro" id="IPR025588">
    <property type="entry name" value="YcxB-like_C"/>
</dbReference>
<dbReference type="EMBL" id="JAUSRB010000002">
    <property type="protein sequence ID" value="MDP9864268.1"/>
    <property type="molecule type" value="Genomic_DNA"/>
</dbReference>
<keyword evidence="1" id="KW-0812">Transmembrane</keyword>
<evidence type="ECO:0000259" key="2">
    <source>
        <dbReference type="Pfam" id="PF14317"/>
    </source>
</evidence>
<protein>
    <submittedName>
        <fullName evidence="3">Small-conductance mechanosensitive channel</fullName>
    </submittedName>
</protein>
<dbReference type="Pfam" id="PF14317">
    <property type="entry name" value="YcxB"/>
    <property type="match status" value="1"/>
</dbReference>
<keyword evidence="1" id="KW-1133">Transmembrane helix</keyword>
<feature type="domain" description="YcxB-like C-terminal" evidence="2">
    <location>
        <begin position="78"/>
        <end position="137"/>
    </location>
</feature>
<evidence type="ECO:0000256" key="1">
    <source>
        <dbReference type="SAM" id="Phobius"/>
    </source>
</evidence>
<dbReference type="Proteomes" id="UP001230426">
    <property type="component" value="Unassembled WGS sequence"/>
</dbReference>
<proteinExistence type="predicted"/>
<evidence type="ECO:0000313" key="3">
    <source>
        <dbReference type="EMBL" id="MDP9864268.1"/>
    </source>
</evidence>
<keyword evidence="1" id="KW-0472">Membrane</keyword>
<dbReference type="RefSeq" id="WP_306861900.1">
    <property type="nucleotide sequence ID" value="NZ_JAUSRB010000002.1"/>
</dbReference>
<feature type="transmembrane region" description="Helical" evidence="1">
    <location>
        <begin position="15"/>
        <end position="34"/>
    </location>
</feature>